<keyword evidence="1" id="KW-0175">Coiled coil</keyword>
<evidence type="ECO:0000313" key="3">
    <source>
        <dbReference type="EMBL" id="ETO28645.1"/>
    </source>
</evidence>
<feature type="compositionally biased region" description="Acidic residues" evidence="2">
    <location>
        <begin position="234"/>
        <end position="246"/>
    </location>
</feature>
<keyword evidence="4" id="KW-1185">Reference proteome</keyword>
<dbReference type="EMBL" id="ASPP01006551">
    <property type="protein sequence ID" value="ETO28645.1"/>
    <property type="molecule type" value="Genomic_DNA"/>
</dbReference>
<proteinExistence type="predicted"/>
<comment type="caution">
    <text evidence="3">The sequence shown here is derived from an EMBL/GenBank/DDBJ whole genome shotgun (WGS) entry which is preliminary data.</text>
</comment>
<organism evidence="3 4">
    <name type="scientific">Reticulomyxa filosa</name>
    <dbReference type="NCBI Taxonomy" id="46433"/>
    <lineage>
        <taxon>Eukaryota</taxon>
        <taxon>Sar</taxon>
        <taxon>Rhizaria</taxon>
        <taxon>Retaria</taxon>
        <taxon>Foraminifera</taxon>
        <taxon>Monothalamids</taxon>
        <taxon>Reticulomyxidae</taxon>
        <taxon>Reticulomyxa</taxon>
    </lineage>
</organism>
<gene>
    <name evidence="3" type="ORF">RFI_08486</name>
</gene>
<evidence type="ECO:0000313" key="4">
    <source>
        <dbReference type="Proteomes" id="UP000023152"/>
    </source>
</evidence>
<accession>X6NQS2</accession>
<evidence type="ECO:0000256" key="1">
    <source>
        <dbReference type="SAM" id="Coils"/>
    </source>
</evidence>
<feature type="coiled-coil region" evidence="1">
    <location>
        <begin position="6"/>
        <end position="141"/>
    </location>
</feature>
<feature type="compositionally biased region" description="Basic and acidic residues" evidence="2">
    <location>
        <begin position="223"/>
        <end position="233"/>
    </location>
</feature>
<sequence length="347" mass="41178">MENKELAQLRNECKTLKEQKDRLLKEKEILEGDLHTIGGTYKSKIEQFEYDNNRLRDHLTKLKENQKSQEISNQNYESNKKVKNTFFFFNATPSPPLLKKKKKGELESKIAQLEQTLRQYQNEKNDLVEKLKNTNTSLQKKDQIIKLMSSKNEEVIEELRRSKSQIVTRLPSRQDLEQLKQEFNQYEQLLKSLKGEEIGKQFRRLSQHITAELESWDRIISSTKEDENEKTLEEESSDEAHSDEDTETLKNKYEEELKTVKANHLKEIEALKTSHANEVASLSDQVRKHIQSEYSTKLRKEKETWRRVSLDTENEMTQKITDMERSLESMIEDEIIKNNQEWEKKII</sequence>
<protein>
    <submittedName>
        <fullName evidence="3">Intracellular protein transport protein USO1</fullName>
    </submittedName>
</protein>
<feature type="region of interest" description="Disordered" evidence="2">
    <location>
        <begin position="222"/>
        <end position="249"/>
    </location>
</feature>
<dbReference type="AlphaFoldDB" id="X6NQS2"/>
<name>X6NQS2_RETFI</name>
<reference evidence="3 4" key="1">
    <citation type="journal article" date="2013" name="Curr. Biol.">
        <title>The Genome of the Foraminiferan Reticulomyxa filosa.</title>
        <authorList>
            <person name="Glockner G."/>
            <person name="Hulsmann N."/>
            <person name="Schleicher M."/>
            <person name="Noegel A.A."/>
            <person name="Eichinger L."/>
            <person name="Gallinger C."/>
            <person name="Pawlowski J."/>
            <person name="Sierra R."/>
            <person name="Euteneuer U."/>
            <person name="Pillet L."/>
            <person name="Moustafa A."/>
            <person name="Platzer M."/>
            <person name="Groth M."/>
            <person name="Szafranski K."/>
            <person name="Schliwa M."/>
        </authorList>
    </citation>
    <scope>NUCLEOTIDE SEQUENCE [LARGE SCALE GENOMIC DNA]</scope>
</reference>
<evidence type="ECO:0000256" key="2">
    <source>
        <dbReference type="SAM" id="MobiDB-lite"/>
    </source>
</evidence>
<dbReference type="Proteomes" id="UP000023152">
    <property type="component" value="Unassembled WGS sequence"/>
</dbReference>